<feature type="signal peptide" evidence="1">
    <location>
        <begin position="1"/>
        <end position="16"/>
    </location>
</feature>
<name>A0A1E4TJ59_9ASCO</name>
<protein>
    <submittedName>
        <fullName evidence="2">Uncharacterized protein</fullName>
    </submittedName>
</protein>
<reference evidence="3" key="1">
    <citation type="submission" date="2016-02" db="EMBL/GenBank/DDBJ databases">
        <title>Comparative genomics of biotechnologically important yeasts.</title>
        <authorList>
            <consortium name="DOE Joint Genome Institute"/>
            <person name="Riley R."/>
            <person name="Haridas S."/>
            <person name="Wolfe K.H."/>
            <person name="Lopes M.R."/>
            <person name="Hittinger C.T."/>
            <person name="Goker M."/>
            <person name="Salamov A."/>
            <person name="Wisecaver J."/>
            <person name="Long T.M."/>
            <person name="Aerts A.L."/>
            <person name="Barry K."/>
            <person name="Choi C."/>
            <person name="Clum A."/>
            <person name="Coughlan A.Y."/>
            <person name="Deshpande S."/>
            <person name="Douglass A.P."/>
            <person name="Hanson S.J."/>
            <person name="Klenk H.-P."/>
            <person name="Labutti K."/>
            <person name="Lapidus A."/>
            <person name="Lindquist E."/>
            <person name="Lipzen A."/>
            <person name="Meier-Kolthoff J.P."/>
            <person name="Ohm R.A."/>
            <person name="Otillar R.P."/>
            <person name="Pangilinan J."/>
            <person name="Peng Y."/>
            <person name="Rokas A."/>
            <person name="Rosa C.A."/>
            <person name="Scheuner C."/>
            <person name="Sibirny A.A."/>
            <person name="Slot J.C."/>
            <person name="Stielow J.B."/>
            <person name="Sun H."/>
            <person name="Kurtzman C.P."/>
            <person name="Blackwell M."/>
            <person name="Jeffries T.W."/>
            <person name="Grigoriev I.V."/>
        </authorList>
    </citation>
    <scope>NUCLEOTIDE SEQUENCE [LARGE SCALE GENOMIC DNA]</scope>
    <source>
        <strain evidence="3">NRRL Y-17796</strain>
    </source>
</reference>
<evidence type="ECO:0000313" key="3">
    <source>
        <dbReference type="Proteomes" id="UP000095023"/>
    </source>
</evidence>
<evidence type="ECO:0000313" key="2">
    <source>
        <dbReference type="EMBL" id="ODV91781.1"/>
    </source>
</evidence>
<organism evidence="2 3">
    <name type="scientific">Tortispora caseinolytica NRRL Y-17796</name>
    <dbReference type="NCBI Taxonomy" id="767744"/>
    <lineage>
        <taxon>Eukaryota</taxon>
        <taxon>Fungi</taxon>
        <taxon>Dikarya</taxon>
        <taxon>Ascomycota</taxon>
        <taxon>Saccharomycotina</taxon>
        <taxon>Trigonopsidomycetes</taxon>
        <taxon>Trigonopsidales</taxon>
        <taxon>Trigonopsidaceae</taxon>
        <taxon>Tortispora</taxon>
    </lineage>
</organism>
<accession>A0A1E4TJ59</accession>
<dbReference type="AlphaFoldDB" id="A0A1E4TJ59"/>
<dbReference type="Proteomes" id="UP000095023">
    <property type="component" value="Unassembled WGS sequence"/>
</dbReference>
<keyword evidence="3" id="KW-1185">Reference proteome</keyword>
<gene>
    <name evidence="2" type="ORF">CANCADRAFT_42413</name>
</gene>
<evidence type="ECO:0000256" key="1">
    <source>
        <dbReference type="SAM" id="SignalP"/>
    </source>
</evidence>
<keyword evidence="1" id="KW-0732">Signal</keyword>
<proteinExistence type="predicted"/>
<dbReference type="EMBL" id="KV453841">
    <property type="protein sequence ID" value="ODV91781.1"/>
    <property type="molecule type" value="Genomic_DNA"/>
</dbReference>
<feature type="chain" id="PRO_5009163254" evidence="1">
    <location>
        <begin position="17"/>
        <end position="109"/>
    </location>
</feature>
<sequence>MRPAIILAALATAVHCSGVFISQNVTEDVTVKSDNSIEVNGRTFRPKYLVMNVTQWVADDCSDDIITAMRLQRAEGVEFETAEDAYEAVKVLEDALNTLQSNSTNSTSF</sequence>